<dbReference type="Proteomes" id="UP000184171">
    <property type="component" value="Unassembled WGS sequence"/>
</dbReference>
<sequence length="122" mass="13549">MKKKILVVDDSEPILELASTMLKLLGYEPIKASTGVEALKALKMEKPAMALLDVILPDMDGFKICQHIRSNTELAEMPVFMVSAKKTTEDMERGQKAGANEYVTKPFKSAEMAQLIKKYIGD</sequence>
<reference evidence="4 5" key="1">
    <citation type="submission" date="2016-11" db="EMBL/GenBank/DDBJ databases">
        <authorList>
            <person name="Jaros S."/>
            <person name="Januszkiewicz K."/>
            <person name="Wedrychowicz H."/>
        </authorList>
    </citation>
    <scope>NUCLEOTIDE SEQUENCE [LARGE SCALE GENOMIC DNA]</scope>
    <source>
        <strain evidence="4 5">DSM 5091</strain>
    </source>
</reference>
<dbReference type="InterPro" id="IPR050595">
    <property type="entry name" value="Bact_response_regulator"/>
</dbReference>
<dbReference type="InterPro" id="IPR001789">
    <property type="entry name" value="Sig_transdc_resp-reg_receiver"/>
</dbReference>
<dbReference type="PANTHER" id="PTHR44591">
    <property type="entry name" value="STRESS RESPONSE REGULATOR PROTEIN 1"/>
    <property type="match status" value="1"/>
</dbReference>
<evidence type="ECO:0000313" key="4">
    <source>
        <dbReference type="EMBL" id="SHJ42460.1"/>
    </source>
</evidence>
<dbReference type="PROSITE" id="PS50110">
    <property type="entry name" value="RESPONSE_REGULATORY"/>
    <property type="match status" value="1"/>
</dbReference>
<organism evidence="4 5">
    <name type="scientific">Malonomonas rubra DSM 5091</name>
    <dbReference type="NCBI Taxonomy" id="1122189"/>
    <lineage>
        <taxon>Bacteria</taxon>
        <taxon>Pseudomonadati</taxon>
        <taxon>Thermodesulfobacteriota</taxon>
        <taxon>Desulfuromonadia</taxon>
        <taxon>Desulfuromonadales</taxon>
        <taxon>Geopsychrobacteraceae</taxon>
        <taxon>Malonomonas</taxon>
    </lineage>
</organism>
<gene>
    <name evidence="4" type="ORF">SAMN02745165_02324</name>
</gene>
<dbReference type="STRING" id="1122189.SAMN02745165_02324"/>
<proteinExistence type="predicted"/>
<dbReference type="Gene3D" id="3.40.50.2300">
    <property type="match status" value="1"/>
</dbReference>
<feature type="domain" description="Response regulatory" evidence="3">
    <location>
        <begin position="4"/>
        <end position="120"/>
    </location>
</feature>
<evidence type="ECO:0000256" key="2">
    <source>
        <dbReference type="PROSITE-ProRule" id="PRU00169"/>
    </source>
</evidence>
<dbReference type="Pfam" id="PF00072">
    <property type="entry name" value="Response_reg"/>
    <property type="match status" value="1"/>
</dbReference>
<dbReference type="GO" id="GO:0000160">
    <property type="term" value="P:phosphorelay signal transduction system"/>
    <property type="evidence" value="ECO:0007669"/>
    <property type="project" value="InterPro"/>
</dbReference>
<keyword evidence="5" id="KW-1185">Reference proteome</keyword>
<dbReference type="OrthoDB" id="9790791at2"/>
<dbReference type="SUPFAM" id="SSF52172">
    <property type="entry name" value="CheY-like"/>
    <property type="match status" value="1"/>
</dbReference>
<name>A0A1M6J733_MALRU</name>
<accession>A0A1M6J733</accession>
<dbReference type="RefSeq" id="WP_072908903.1">
    <property type="nucleotide sequence ID" value="NZ_FQZT01000008.1"/>
</dbReference>
<dbReference type="InterPro" id="IPR011006">
    <property type="entry name" value="CheY-like_superfamily"/>
</dbReference>
<evidence type="ECO:0000313" key="5">
    <source>
        <dbReference type="Proteomes" id="UP000184171"/>
    </source>
</evidence>
<dbReference type="PANTHER" id="PTHR44591:SF3">
    <property type="entry name" value="RESPONSE REGULATORY DOMAIN-CONTAINING PROTEIN"/>
    <property type="match status" value="1"/>
</dbReference>
<evidence type="ECO:0000259" key="3">
    <source>
        <dbReference type="PROSITE" id="PS50110"/>
    </source>
</evidence>
<dbReference type="EMBL" id="FQZT01000008">
    <property type="protein sequence ID" value="SHJ42460.1"/>
    <property type="molecule type" value="Genomic_DNA"/>
</dbReference>
<feature type="modified residue" description="4-aspartylphosphate" evidence="2">
    <location>
        <position position="53"/>
    </location>
</feature>
<dbReference type="AlphaFoldDB" id="A0A1M6J733"/>
<dbReference type="SMART" id="SM00448">
    <property type="entry name" value="REC"/>
    <property type="match status" value="1"/>
</dbReference>
<evidence type="ECO:0000256" key="1">
    <source>
        <dbReference type="ARBA" id="ARBA00022553"/>
    </source>
</evidence>
<keyword evidence="1 2" id="KW-0597">Phosphoprotein</keyword>
<protein>
    <submittedName>
        <fullName evidence="4">Response regulator receiver domain-containing protein</fullName>
    </submittedName>
</protein>